<evidence type="ECO:0000313" key="5">
    <source>
        <dbReference type="Proteomes" id="UP000659654"/>
    </source>
</evidence>
<dbReference type="EMBL" id="CAJFDI010000001">
    <property type="protein sequence ID" value="CAD5208854.1"/>
    <property type="molecule type" value="Genomic_DNA"/>
</dbReference>
<reference evidence="6" key="1">
    <citation type="submission" date="2016-11" db="UniProtKB">
        <authorList>
            <consortium name="WormBaseParasite"/>
        </authorList>
    </citation>
    <scope>IDENTIFICATION</scope>
</reference>
<keyword evidence="5" id="KW-1185">Reference proteome</keyword>
<organism evidence="4 6">
    <name type="scientific">Bursaphelenchus xylophilus</name>
    <name type="common">Pinewood nematode worm</name>
    <name type="synonym">Aphelenchoides xylophilus</name>
    <dbReference type="NCBI Taxonomy" id="6326"/>
    <lineage>
        <taxon>Eukaryota</taxon>
        <taxon>Metazoa</taxon>
        <taxon>Ecdysozoa</taxon>
        <taxon>Nematoda</taxon>
        <taxon>Chromadorea</taxon>
        <taxon>Rhabditida</taxon>
        <taxon>Tylenchina</taxon>
        <taxon>Tylenchomorpha</taxon>
        <taxon>Aphelenchoidea</taxon>
        <taxon>Aphelenchoididae</taxon>
        <taxon>Bursaphelenchus</taxon>
    </lineage>
</organism>
<evidence type="ECO:0000313" key="6">
    <source>
        <dbReference type="WBParaSite" id="BXY_0152200.1"/>
    </source>
</evidence>
<dbReference type="Proteomes" id="UP000659654">
    <property type="component" value="Unassembled WGS sequence"/>
</dbReference>
<reference evidence="3" key="2">
    <citation type="submission" date="2020-08" db="EMBL/GenBank/DDBJ databases">
        <authorList>
            <person name="Kikuchi T."/>
        </authorList>
    </citation>
    <scope>NUCLEOTIDE SEQUENCE</scope>
    <source>
        <strain evidence="2">Ka4C1</strain>
    </source>
</reference>
<evidence type="ECO:0000313" key="2">
    <source>
        <dbReference type="EMBL" id="CAD5208854.1"/>
    </source>
</evidence>
<evidence type="ECO:0000313" key="4">
    <source>
        <dbReference type="Proteomes" id="UP000095284"/>
    </source>
</evidence>
<feature type="signal peptide" evidence="1">
    <location>
        <begin position="1"/>
        <end position="21"/>
    </location>
</feature>
<sequence length="107" mass="11462">MTASKLLIALMVVCLIGDALCQQRDMYGRTRFQRGKRILKDIILNSIPIILNGPRPPTGYYPQGGYGQPMMNPGMGMMDPVMGMDPGMGMGMNGGMGNGMGMGMPMG</sequence>
<name>A0A1I7RLD7_BURXY</name>
<dbReference type="Proteomes" id="UP000582659">
    <property type="component" value="Unassembled WGS sequence"/>
</dbReference>
<proteinExistence type="predicted"/>
<dbReference type="Proteomes" id="UP000095284">
    <property type="component" value="Unplaced"/>
</dbReference>
<dbReference type="AlphaFoldDB" id="A0A1I7RLD7"/>
<feature type="chain" id="PRO_5035399433" evidence="1">
    <location>
        <begin position="22"/>
        <end position="107"/>
    </location>
</feature>
<evidence type="ECO:0000313" key="3">
    <source>
        <dbReference type="EMBL" id="CAG9083114.1"/>
    </source>
</evidence>
<accession>A0A1I7RLD7</accession>
<protein>
    <submittedName>
        <fullName evidence="2">(pine wood nematode) hypothetical protein</fullName>
    </submittedName>
</protein>
<dbReference type="EMBL" id="CAJFCV020000001">
    <property type="protein sequence ID" value="CAG9083114.1"/>
    <property type="molecule type" value="Genomic_DNA"/>
</dbReference>
<dbReference type="WBParaSite" id="BXY_0152200.1">
    <property type="protein sequence ID" value="BXY_0152200.1"/>
    <property type="gene ID" value="BXY_0152200"/>
</dbReference>
<keyword evidence="1" id="KW-0732">Signal</keyword>
<gene>
    <name evidence="2" type="ORF">BXYJ_LOCUS1090</name>
</gene>
<evidence type="ECO:0000256" key="1">
    <source>
        <dbReference type="SAM" id="SignalP"/>
    </source>
</evidence>